<organism evidence="2 3">
    <name type="scientific">Gemmata palustris</name>
    <dbReference type="NCBI Taxonomy" id="2822762"/>
    <lineage>
        <taxon>Bacteria</taxon>
        <taxon>Pseudomonadati</taxon>
        <taxon>Planctomycetota</taxon>
        <taxon>Planctomycetia</taxon>
        <taxon>Gemmatales</taxon>
        <taxon>Gemmataceae</taxon>
        <taxon>Gemmata</taxon>
    </lineage>
</organism>
<sequence length="284" mass="32820">MAETEKPWESAFRRVRAIYSPEYRYPPRETVAELDAAEEKLSFKFPVSYRAFAQEFGLDGELHGGLPNVLPLTLRESETEDEWWRSVVSASHFFRTYEWRCDAESLTFLRRVVVFAIDSGYHYWVFDPLDVTNADFGEYRIYDVNRSMDATPIATSFGEWLLWIDEHYRFEREEEEDPKEPEFPPVFKPDSVHPNPMYYARHSLPPPKKAPEQSDIPLLLSFSNHTVRDLARSIRNEGRTEAFPILADALQEAGCTNADLLDSCRTGDPDIDGAWVLQVLLGKA</sequence>
<evidence type="ECO:0000259" key="1">
    <source>
        <dbReference type="SMART" id="SM00860"/>
    </source>
</evidence>
<dbReference type="RefSeq" id="WP_210660441.1">
    <property type="nucleotide sequence ID" value="NZ_JAGKQQ010000001.1"/>
</dbReference>
<dbReference type="Gene3D" id="3.40.1580.10">
    <property type="entry name" value="SMI1/KNR4-like"/>
    <property type="match status" value="1"/>
</dbReference>
<reference evidence="2 3" key="1">
    <citation type="submission" date="2021-04" db="EMBL/GenBank/DDBJ databases">
        <authorList>
            <person name="Ivanova A."/>
        </authorList>
    </citation>
    <scope>NUCLEOTIDE SEQUENCE [LARGE SCALE GENOMIC DNA]</scope>
    <source>
        <strain evidence="2 3">G18</strain>
    </source>
</reference>
<accession>A0ABS5C134</accession>
<dbReference type="InterPro" id="IPR018958">
    <property type="entry name" value="Knr4/Smi1-like_dom"/>
</dbReference>
<comment type="caution">
    <text evidence="2">The sequence shown here is derived from an EMBL/GenBank/DDBJ whole genome shotgun (WGS) entry which is preliminary data.</text>
</comment>
<gene>
    <name evidence="2" type="ORF">J8F10_31010</name>
</gene>
<dbReference type="InterPro" id="IPR037883">
    <property type="entry name" value="Knr4/Smi1-like_sf"/>
</dbReference>
<dbReference type="Pfam" id="PF09346">
    <property type="entry name" value="SMI1_KNR4"/>
    <property type="match status" value="1"/>
</dbReference>
<feature type="domain" description="Knr4/Smi1-like" evidence="1">
    <location>
        <begin position="28"/>
        <end position="163"/>
    </location>
</feature>
<dbReference type="SMART" id="SM00860">
    <property type="entry name" value="SMI1_KNR4"/>
    <property type="match status" value="1"/>
</dbReference>
<dbReference type="EMBL" id="JAGKQQ010000001">
    <property type="protein sequence ID" value="MBP3959699.1"/>
    <property type="molecule type" value="Genomic_DNA"/>
</dbReference>
<protein>
    <submittedName>
        <fullName evidence="2">SMI1/KNR4 family protein</fullName>
    </submittedName>
</protein>
<proteinExistence type="predicted"/>
<dbReference type="SUPFAM" id="SSF160631">
    <property type="entry name" value="SMI1/KNR4-like"/>
    <property type="match status" value="1"/>
</dbReference>
<keyword evidence="3" id="KW-1185">Reference proteome</keyword>
<evidence type="ECO:0000313" key="3">
    <source>
        <dbReference type="Proteomes" id="UP000676565"/>
    </source>
</evidence>
<name>A0ABS5C134_9BACT</name>
<dbReference type="Proteomes" id="UP000676565">
    <property type="component" value="Unassembled WGS sequence"/>
</dbReference>
<evidence type="ECO:0000313" key="2">
    <source>
        <dbReference type="EMBL" id="MBP3959699.1"/>
    </source>
</evidence>